<dbReference type="Pfam" id="PF01380">
    <property type="entry name" value="SIS"/>
    <property type="match status" value="2"/>
</dbReference>
<protein>
    <recommendedName>
        <fullName evidence="3">Glutamine--fructose-6-phosphate aminotransferase [isomerizing]</fullName>
        <ecNumber evidence="2">2.6.1.16</ecNumber>
    </recommendedName>
</protein>
<organism evidence="6 7">
    <name type="scientific">Hydrogenispora ethanolica</name>
    <dbReference type="NCBI Taxonomy" id="1082276"/>
    <lineage>
        <taxon>Bacteria</taxon>
        <taxon>Bacillati</taxon>
        <taxon>Bacillota</taxon>
        <taxon>Hydrogenispora</taxon>
    </lineage>
</organism>
<dbReference type="GO" id="GO:0006487">
    <property type="term" value="P:protein N-linked glycosylation"/>
    <property type="evidence" value="ECO:0007669"/>
    <property type="project" value="TreeGrafter"/>
</dbReference>
<dbReference type="InterPro" id="IPR001347">
    <property type="entry name" value="SIS_dom"/>
</dbReference>
<dbReference type="RefSeq" id="WP_165908223.1">
    <property type="nucleotide sequence ID" value="NZ_SLUN01000037.1"/>
</dbReference>
<keyword evidence="4" id="KW-0677">Repeat</keyword>
<evidence type="ECO:0000256" key="2">
    <source>
        <dbReference type="ARBA" id="ARBA00012916"/>
    </source>
</evidence>
<dbReference type="PANTHER" id="PTHR10937">
    <property type="entry name" value="GLUCOSAMINE--FRUCTOSE-6-PHOSPHATE AMINOTRANSFERASE, ISOMERIZING"/>
    <property type="match status" value="1"/>
</dbReference>
<dbReference type="InterPro" id="IPR035490">
    <property type="entry name" value="GlmS/FrlB_SIS"/>
</dbReference>
<keyword evidence="6" id="KW-0808">Transferase</keyword>
<dbReference type="PROSITE" id="PS51464">
    <property type="entry name" value="SIS"/>
    <property type="match status" value="2"/>
</dbReference>
<dbReference type="GO" id="GO:0006002">
    <property type="term" value="P:fructose 6-phosphate metabolic process"/>
    <property type="evidence" value="ECO:0007669"/>
    <property type="project" value="TreeGrafter"/>
</dbReference>
<dbReference type="SUPFAM" id="SSF53697">
    <property type="entry name" value="SIS domain"/>
    <property type="match status" value="1"/>
</dbReference>
<comment type="catalytic activity">
    <reaction evidence="1">
        <text>D-fructose 6-phosphate + L-glutamine = D-glucosamine 6-phosphate + L-glutamate</text>
        <dbReference type="Rhea" id="RHEA:13237"/>
        <dbReference type="ChEBI" id="CHEBI:29985"/>
        <dbReference type="ChEBI" id="CHEBI:58359"/>
        <dbReference type="ChEBI" id="CHEBI:58725"/>
        <dbReference type="ChEBI" id="CHEBI:61527"/>
        <dbReference type="EC" id="2.6.1.16"/>
    </reaction>
</comment>
<dbReference type="AlphaFoldDB" id="A0A4R1R328"/>
<evidence type="ECO:0000313" key="6">
    <source>
        <dbReference type="EMBL" id="TCL59795.1"/>
    </source>
</evidence>
<dbReference type="InterPro" id="IPR046348">
    <property type="entry name" value="SIS_dom_sf"/>
</dbReference>
<proteinExistence type="predicted"/>
<reference evidence="6 7" key="1">
    <citation type="submission" date="2019-03" db="EMBL/GenBank/DDBJ databases">
        <title>Genomic Encyclopedia of Type Strains, Phase IV (KMG-IV): sequencing the most valuable type-strain genomes for metagenomic binning, comparative biology and taxonomic classification.</title>
        <authorList>
            <person name="Goeker M."/>
        </authorList>
    </citation>
    <scope>NUCLEOTIDE SEQUENCE [LARGE SCALE GENOMIC DNA]</scope>
    <source>
        <strain evidence="6 7">LX-B</strain>
    </source>
</reference>
<dbReference type="GO" id="GO:0006047">
    <property type="term" value="P:UDP-N-acetylglucosamine metabolic process"/>
    <property type="evidence" value="ECO:0007669"/>
    <property type="project" value="TreeGrafter"/>
</dbReference>
<keyword evidence="7" id="KW-1185">Reference proteome</keyword>
<dbReference type="GO" id="GO:0005829">
    <property type="term" value="C:cytosol"/>
    <property type="evidence" value="ECO:0007669"/>
    <property type="project" value="TreeGrafter"/>
</dbReference>
<evidence type="ECO:0000259" key="5">
    <source>
        <dbReference type="PROSITE" id="PS51464"/>
    </source>
</evidence>
<accession>A0A4R1R328</accession>
<evidence type="ECO:0000256" key="4">
    <source>
        <dbReference type="ARBA" id="ARBA00022737"/>
    </source>
</evidence>
<dbReference type="PANTHER" id="PTHR10937:SF0">
    <property type="entry name" value="GLUTAMINE--FRUCTOSE-6-PHOSPHATE TRANSAMINASE (ISOMERIZING)"/>
    <property type="match status" value="1"/>
</dbReference>
<evidence type="ECO:0000256" key="3">
    <source>
        <dbReference type="ARBA" id="ARBA00016090"/>
    </source>
</evidence>
<dbReference type="InterPro" id="IPR035466">
    <property type="entry name" value="GlmS/AgaS_SIS"/>
</dbReference>
<name>A0A4R1R328_HYDET</name>
<dbReference type="Proteomes" id="UP000295008">
    <property type="component" value="Unassembled WGS sequence"/>
</dbReference>
<feature type="domain" description="SIS" evidence="5">
    <location>
        <begin position="196"/>
        <end position="336"/>
    </location>
</feature>
<dbReference type="EC" id="2.6.1.16" evidence="2"/>
<dbReference type="GO" id="GO:0004360">
    <property type="term" value="F:glutamine-fructose-6-phosphate transaminase (isomerizing) activity"/>
    <property type="evidence" value="ECO:0007669"/>
    <property type="project" value="UniProtKB-EC"/>
</dbReference>
<dbReference type="CDD" id="cd05008">
    <property type="entry name" value="SIS_GlmS_GlmD_1"/>
    <property type="match status" value="1"/>
</dbReference>
<dbReference type="Gene3D" id="3.40.50.10490">
    <property type="entry name" value="Glucose-6-phosphate isomerase like protein, domain 1"/>
    <property type="match status" value="2"/>
</dbReference>
<feature type="domain" description="SIS" evidence="5">
    <location>
        <begin position="31"/>
        <end position="169"/>
    </location>
</feature>
<comment type="caution">
    <text evidence="6">The sequence shown here is derived from an EMBL/GenBank/DDBJ whole genome shotgun (WGS) entry which is preliminary data.</text>
</comment>
<dbReference type="EMBL" id="SLUN01000037">
    <property type="protein sequence ID" value="TCL59795.1"/>
    <property type="molecule type" value="Genomic_DNA"/>
</dbReference>
<dbReference type="CDD" id="cd05009">
    <property type="entry name" value="SIS_GlmS_GlmD_2"/>
    <property type="match status" value="1"/>
</dbReference>
<evidence type="ECO:0000256" key="1">
    <source>
        <dbReference type="ARBA" id="ARBA00001031"/>
    </source>
</evidence>
<keyword evidence="6" id="KW-0032">Aminotransferase</keyword>
<sequence>MNNFLRDILDQPHSLEVAYQSYITAENLKKMAQIASSDFDQVIFAGMGSSHDACYGASIYLNQRGFKTAVYSAGQLLHYESRIIHDRTLLILVSQSGESAEIVNLIAGLPSACPVVAITNDPQSTLGRRGNFTFLLNVAPEESISTRTYGATLILLSLIAKMMAAAMDEQVLKQIDSSLASLQQVVADYQALQTRLADFLKMPSYLLLLGRGFSYSTIFAGGLFVKEVAKFPSISLDSAEFRHGPLEMVDSDFHAVIFAPQGPTYGLHDKLARDIIAKGGKVVFITNREFGPASERLLVIKLEPCEELLMPIVDIVPVQLIANYLAEAKGLEVGKFRWSSKITAAE</sequence>
<gene>
    <name evidence="6" type="ORF">EDC14_103732</name>
</gene>
<dbReference type="GO" id="GO:0097367">
    <property type="term" value="F:carbohydrate derivative binding"/>
    <property type="evidence" value="ECO:0007669"/>
    <property type="project" value="InterPro"/>
</dbReference>
<evidence type="ECO:0000313" key="7">
    <source>
        <dbReference type="Proteomes" id="UP000295008"/>
    </source>
</evidence>